<reference evidence="1 2" key="1">
    <citation type="submission" date="2023-02" db="EMBL/GenBank/DDBJ databases">
        <authorList>
            <person name="Mo P."/>
        </authorList>
    </citation>
    <scope>NUCLEOTIDE SEQUENCE [LARGE SCALE GENOMIC DNA]</scope>
    <source>
        <strain evidence="1 2">HUAS 3</strain>
    </source>
</reference>
<evidence type="ECO:0000313" key="1">
    <source>
        <dbReference type="EMBL" id="WDZ83772.1"/>
    </source>
</evidence>
<protein>
    <recommendedName>
        <fullName evidence="3">DUF1579 domain-containing protein</fullName>
    </recommendedName>
</protein>
<dbReference type="RefSeq" id="WP_275030330.1">
    <property type="nucleotide sequence ID" value="NZ_CP118615.1"/>
</dbReference>
<proteinExistence type="predicted"/>
<accession>A0ABY7ZNG8</accession>
<sequence>MRNPEMAKLSGLVGEWTTTISDAWFLEPPDTEVPGTTIVEWLGESLLVVRSEFGGGRHAHSELGLVLGRSDANDRFVALYQDDRGVCREFAMTFDGGHWTMSRADPDFHQRFVGDVEQDRIVGRWEASEDGGTSWRKDFDLSYERVPGRRPVAQPA</sequence>
<keyword evidence="2" id="KW-1185">Reference proteome</keyword>
<gene>
    <name evidence="1" type="ORF">PVK37_25410</name>
</gene>
<dbReference type="Proteomes" id="UP001219605">
    <property type="component" value="Chromosome"/>
</dbReference>
<evidence type="ECO:0000313" key="2">
    <source>
        <dbReference type="Proteomes" id="UP001219605"/>
    </source>
</evidence>
<evidence type="ECO:0008006" key="3">
    <source>
        <dbReference type="Google" id="ProtNLM"/>
    </source>
</evidence>
<organism evidence="1 2">
    <name type="scientific">Micromonospora cathayae</name>
    <dbReference type="NCBI Taxonomy" id="3028804"/>
    <lineage>
        <taxon>Bacteria</taxon>
        <taxon>Bacillati</taxon>
        <taxon>Actinomycetota</taxon>
        <taxon>Actinomycetes</taxon>
        <taxon>Micromonosporales</taxon>
        <taxon>Micromonosporaceae</taxon>
        <taxon>Micromonospora</taxon>
    </lineage>
</organism>
<name>A0ABY7ZNG8_9ACTN</name>
<dbReference type="EMBL" id="CP118615">
    <property type="protein sequence ID" value="WDZ83772.1"/>
    <property type="molecule type" value="Genomic_DNA"/>
</dbReference>